<organism evidence="1 2">
    <name type="scientific">Bacillus thuringiensis subsp. medellin</name>
    <dbReference type="NCBI Taxonomy" id="79672"/>
    <lineage>
        <taxon>Bacteria</taxon>
        <taxon>Bacillati</taxon>
        <taxon>Bacillota</taxon>
        <taxon>Bacilli</taxon>
        <taxon>Bacillales</taxon>
        <taxon>Bacillaceae</taxon>
        <taxon>Bacillus</taxon>
        <taxon>Bacillus cereus group</taxon>
    </lineage>
</organism>
<protein>
    <submittedName>
        <fullName evidence="1">Uncharacterized protein</fullName>
    </submittedName>
</protein>
<proteinExistence type="predicted"/>
<name>A0A9X6MWH4_BACTV</name>
<reference evidence="1 2" key="1">
    <citation type="submission" date="2016-10" db="EMBL/GenBank/DDBJ databases">
        <title>Comparative genomics of Bacillus thuringiensis reveals a path to pathogens against multiple invertebrate hosts.</title>
        <authorList>
            <person name="Zheng J."/>
            <person name="Gao Q."/>
            <person name="Liu H."/>
            <person name="Peng D."/>
            <person name="Ruan L."/>
            <person name="Sun M."/>
        </authorList>
    </citation>
    <scope>NUCLEOTIDE SEQUENCE [LARGE SCALE GENOMIC DNA]</scope>
    <source>
        <strain evidence="1">T30001</strain>
    </source>
</reference>
<dbReference type="Proteomes" id="UP000195160">
    <property type="component" value="Unassembled WGS sequence"/>
</dbReference>
<sequence length="93" mass="11030">MKMKKYRVQTENWMSEEFVDLKDAVDEYEDTKDKVMGEGVTEDSYVELVSSEDDFEDYEIVKRAVVVVDEEAMAISTPREAGRDWDYWAKWQD</sequence>
<dbReference type="EMBL" id="MOOV01000186">
    <property type="protein sequence ID" value="OUB92507.1"/>
    <property type="molecule type" value="Genomic_DNA"/>
</dbReference>
<accession>A0A9X6MWH4</accession>
<comment type="caution">
    <text evidence="1">The sequence shown here is derived from an EMBL/GenBank/DDBJ whole genome shotgun (WGS) entry which is preliminary data.</text>
</comment>
<dbReference type="AlphaFoldDB" id="A0A9X6MWH4"/>
<evidence type="ECO:0000313" key="2">
    <source>
        <dbReference type="Proteomes" id="UP000195160"/>
    </source>
</evidence>
<evidence type="ECO:0000313" key="1">
    <source>
        <dbReference type="EMBL" id="OUB92507.1"/>
    </source>
</evidence>
<gene>
    <name evidence="1" type="ORF">BK784_23310</name>
</gene>